<evidence type="ECO:0000256" key="1">
    <source>
        <dbReference type="SAM" id="Phobius"/>
    </source>
</evidence>
<feature type="transmembrane region" description="Helical" evidence="1">
    <location>
        <begin position="177"/>
        <end position="198"/>
    </location>
</feature>
<comment type="caution">
    <text evidence="2">The sequence shown here is derived from an EMBL/GenBank/DDBJ whole genome shotgun (WGS) entry which is preliminary data.</text>
</comment>
<dbReference type="EMBL" id="BAAAEO010000004">
    <property type="protein sequence ID" value="GAA0556181.1"/>
    <property type="molecule type" value="Genomic_DNA"/>
</dbReference>
<reference evidence="2 3" key="1">
    <citation type="journal article" date="2019" name="Int. J. Syst. Evol. Microbiol.">
        <title>The Global Catalogue of Microorganisms (GCM) 10K type strain sequencing project: providing services to taxonomists for standard genome sequencing and annotation.</title>
        <authorList>
            <consortium name="The Broad Institute Genomics Platform"/>
            <consortium name="The Broad Institute Genome Sequencing Center for Infectious Disease"/>
            <person name="Wu L."/>
            <person name="Ma J."/>
        </authorList>
    </citation>
    <scope>NUCLEOTIDE SEQUENCE [LARGE SCALE GENOMIC DNA]</scope>
    <source>
        <strain evidence="2 3">JCM 14331</strain>
    </source>
</reference>
<feature type="transmembrane region" description="Helical" evidence="1">
    <location>
        <begin position="146"/>
        <end position="165"/>
    </location>
</feature>
<protein>
    <submittedName>
        <fullName evidence="2">DUF4386 domain-containing protein</fullName>
    </submittedName>
</protein>
<gene>
    <name evidence="2" type="ORF">GCM10009098_25050</name>
</gene>
<feature type="transmembrane region" description="Helical" evidence="1">
    <location>
        <begin position="104"/>
        <end position="126"/>
    </location>
</feature>
<dbReference type="Pfam" id="PF14329">
    <property type="entry name" value="DUF4386"/>
    <property type="match status" value="1"/>
</dbReference>
<proteinExistence type="predicted"/>
<name>A0ABN1DZR6_9GAMM</name>
<evidence type="ECO:0000313" key="2">
    <source>
        <dbReference type="EMBL" id="GAA0556181.1"/>
    </source>
</evidence>
<keyword evidence="1" id="KW-1133">Transmembrane helix</keyword>
<organism evidence="2 3">
    <name type="scientific">Rheinheimera aquimaris</name>
    <dbReference type="NCBI Taxonomy" id="412437"/>
    <lineage>
        <taxon>Bacteria</taxon>
        <taxon>Pseudomonadati</taxon>
        <taxon>Pseudomonadota</taxon>
        <taxon>Gammaproteobacteria</taxon>
        <taxon>Chromatiales</taxon>
        <taxon>Chromatiaceae</taxon>
        <taxon>Rheinheimera</taxon>
    </lineage>
</organism>
<dbReference type="InterPro" id="IPR025495">
    <property type="entry name" value="DUF4386"/>
</dbReference>
<keyword evidence="1" id="KW-0812">Transmembrane</keyword>
<feature type="transmembrane region" description="Helical" evidence="1">
    <location>
        <begin position="204"/>
        <end position="225"/>
    </location>
</feature>
<feature type="transmembrane region" description="Helical" evidence="1">
    <location>
        <begin position="12"/>
        <end position="30"/>
    </location>
</feature>
<evidence type="ECO:0000313" key="3">
    <source>
        <dbReference type="Proteomes" id="UP001501169"/>
    </source>
</evidence>
<dbReference type="RefSeq" id="WP_226767725.1">
    <property type="nucleotide sequence ID" value="NZ_BAAAEO010000004.1"/>
</dbReference>
<accession>A0ABN1DZR6</accession>
<keyword evidence="1" id="KW-0472">Membrane</keyword>
<feature type="transmembrane region" description="Helical" evidence="1">
    <location>
        <begin position="62"/>
        <end position="83"/>
    </location>
</feature>
<dbReference type="Proteomes" id="UP001501169">
    <property type="component" value="Unassembled WGS sequence"/>
</dbReference>
<keyword evidence="3" id="KW-1185">Reference proteome</keyword>
<sequence>MSSATAAVSQGYVRFAGCCYLLIIALGLFAETQVRGSLIVAGDASATAAQIGAASTLWRSGIVADLCMQLLDIPIIVLFYLLFKRVNAALNLTATGFNLIQTAVLVANKLTLMLPLLLAGSGAYLAAFSTEQRDALAYLAIQLHGYGFAIGLLFFALACVIRGYLIIQSQFFPKILGLMLGLAGVCYLVNTLALLLAPELADTLFPWIMLPVLVGELSLSLWMIVKGANFAEQAA</sequence>